<feature type="compositionally biased region" description="Basic residues" evidence="1">
    <location>
        <begin position="113"/>
        <end position="129"/>
    </location>
</feature>
<organism evidence="2 3">
    <name type="scientific">Mycoemilia scoparia</name>
    <dbReference type="NCBI Taxonomy" id="417184"/>
    <lineage>
        <taxon>Eukaryota</taxon>
        <taxon>Fungi</taxon>
        <taxon>Fungi incertae sedis</taxon>
        <taxon>Zoopagomycota</taxon>
        <taxon>Kickxellomycotina</taxon>
        <taxon>Kickxellomycetes</taxon>
        <taxon>Kickxellales</taxon>
        <taxon>Kickxellaceae</taxon>
        <taxon>Mycoemilia</taxon>
    </lineage>
</organism>
<keyword evidence="3" id="KW-1185">Reference proteome</keyword>
<name>A0A9W7ZZ37_9FUNG</name>
<comment type="caution">
    <text evidence="2">The sequence shown here is derived from an EMBL/GenBank/DDBJ whole genome shotgun (WGS) entry which is preliminary data.</text>
</comment>
<sequence>MSDKSDKDSIKSHNDNHRQEEEEEQQQQQPEELTTNNKDAQKTSIELATQKQALDKLFKRIDKPVVIPEPRIKKLKPPPDFVRNVSGKLHQKADEEFKKRQQENEAKEEQERAKRRAKRQKRKQNSKKNKSADNNGSSEEKSVNISGPTAKNSSNNNDGEKTEHFKLKTEFKMKPNVRSTSTTTEDNKGNKAGIRETSDGNGNSDNDNDNLETSAPSFSSLTETKFQESLPVTNNTKAESSNVIGSAGGSGISQKLASSTGVVATAHDGSSNSDDDKGKTLSEVIEKNSGTTRITPEKKADTKKMVSSAIKIVDDD</sequence>
<feature type="compositionally biased region" description="Polar residues" evidence="1">
    <location>
        <begin position="211"/>
        <end position="224"/>
    </location>
</feature>
<feature type="compositionally biased region" description="Basic and acidic residues" evidence="1">
    <location>
        <begin position="158"/>
        <end position="173"/>
    </location>
</feature>
<gene>
    <name evidence="2" type="ORF">H4219_005046</name>
</gene>
<feature type="compositionally biased region" description="Polar residues" evidence="1">
    <location>
        <begin position="133"/>
        <end position="157"/>
    </location>
</feature>
<proteinExistence type="predicted"/>
<feature type="region of interest" description="Disordered" evidence="1">
    <location>
        <begin position="1"/>
        <end position="301"/>
    </location>
</feature>
<evidence type="ECO:0000313" key="3">
    <source>
        <dbReference type="Proteomes" id="UP001150538"/>
    </source>
</evidence>
<dbReference type="EMBL" id="JANBPU010000236">
    <property type="protein sequence ID" value="KAJ1913828.1"/>
    <property type="molecule type" value="Genomic_DNA"/>
</dbReference>
<feature type="compositionally biased region" description="Basic and acidic residues" evidence="1">
    <location>
        <begin position="185"/>
        <end position="198"/>
    </location>
</feature>
<evidence type="ECO:0000313" key="2">
    <source>
        <dbReference type="EMBL" id="KAJ1913828.1"/>
    </source>
</evidence>
<feature type="compositionally biased region" description="Polar residues" evidence="1">
    <location>
        <begin position="252"/>
        <end position="262"/>
    </location>
</feature>
<dbReference type="Proteomes" id="UP001150538">
    <property type="component" value="Unassembled WGS sequence"/>
</dbReference>
<accession>A0A9W7ZZ37</accession>
<evidence type="ECO:0000256" key="1">
    <source>
        <dbReference type="SAM" id="MobiDB-lite"/>
    </source>
</evidence>
<dbReference type="AlphaFoldDB" id="A0A9W7ZZ37"/>
<feature type="compositionally biased region" description="Polar residues" evidence="1">
    <location>
        <begin position="33"/>
        <end position="52"/>
    </location>
</feature>
<dbReference type="OrthoDB" id="10067079at2759"/>
<feature type="compositionally biased region" description="Polar residues" evidence="1">
    <location>
        <begin position="230"/>
        <end position="244"/>
    </location>
</feature>
<reference evidence="2" key="1">
    <citation type="submission" date="2022-07" db="EMBL/GenBank/DDBJ databases">
        <title>Phylogenomic reconstructions and comparative analyses of Kickxellomycotina fungi.</title>
        <authorList>
            <person name="Reynolds N.K."/>
            <person name="Stajich J.E."/>
            <person name="Barry K."/>
            <person name="Grigoriev I.V."/>
            <person name="Crous P."/>
            <person name="Smith M.E."/>
        </authorList>
    </citation>
    <scope>NUCLEOTIDE SEQUENCE</scope>
    <source>
        <strain evidence="2">NBRC 100468</strain>
    </source>
</reference>
<protein>
    <submittedName>
        <fullName evidence="2">Uncharacterized protein</fullName>
    </submittedName>
</protein>
<feature type="compositionally biased region" description="Basic and acidic residues" evidence="1">
    <location>
        <begin position="1"/>
        <end position="20"/>
    </location>
</feature>
<feature type="compositionally biased region" description="Basic and acidic residues" evidence="1">
    <location>
        <begin position="274"/>
        <end position="286"/>
    </location>
</feature>
<feature type="compositionally biased region" description="Basic and acidic residues" evidence="1">
    <location>
        <begin position="53"/>
        <end position="63"/>
    </location>
</feature>
<feature type="compositionally biased region" description="Basic and acidic residues" evidence="1">
    <location>
        <begin position="91"/>
        <end position="112"/>
    </location>
</feature>